<keyword evidence="1" id="KW-0732">Signal</keyword>
<feature type="signal peptide" evidence="1">
    <location>
        <begin position="1"/>
        <end position="22"/>
    </location>
</feature>
<proteinExistence type="predicted"/>
<dbReference type="EMBL" id="CP022022">
    <property type="protein sequence ID" value="ASF43361.1"/>
    <property type="molecule type" value="Genomic_DNA"/>
</dbReference>
<dbReference type="KEGG" id="capn:CBG49_09930"/>
<organism evidence="2 3">
    <name type="scientific">Capnocytophaga endodontalis</name>
    <dbReference type="NCBI Taxonomy" id="2708117"/>
    <lineage>
        <taxon>Bacteria</taxon>
        <taxon>Pseudomonadati</taxon>
        <taxon>Bacteroidota</taxon>
        <taxon>Flavobacteriia</taxon>
        <taxon>Flavobacteriales</taxon>
        <taxon>Flavobacteriaceae</taxon>
        <taxon>Capnocytophaga</taxon>
    </lineage>
</organism>
<evidence type="ECO:0008006" key="4">
    <source>
        <dbReference type="Google" id="ProtNLM"/>
    </source>
</evidence>
<accession>A0A1Z4BPY4</accession>
<feature type="chain" id="PRO_5013255524" description="DUF490 domain-containing protein" evidence="1">
    <location>
        <begin position="23"/>
        <end position="1539"/>
    </location>
</feature>
<gene>
    <name evidence="2" type="ORF">CBG49_09930</name>
</gene>
<keyword evidence="3" id="KW-1185">Reference proteome</keyword>
<reference evidence="3" key="1">
    <citation type="submission" date="2017-06" db="EMBL/GenBank/DDBJ databases">
        <title>Complete genome sequence of Capnocytophaga sp. KCOM 1579 (=ChDC OS43) isolated from a human refractory periapical abscess lesion.</title>
        <authorList>
            <person name="Kook J.-K."/>
            <person name="Park S.-N."/>
            <person name="Lim Y.K."/>
            <person name="Roh H."/>
        </authorList>
    </citation>
    <scope>NUCLEOTIDE SEQUENCE [LARGE SCALE GENOMIC DNA]</scope>
    <source>
        <strain evidence="3">ChDC OS43</strain>
    </source>
</reference>
<dbReference type="Proteomes" id="UP000197007">
    <property type="component" value="Chromosome"/>
</dbReference>
<dbReference type="RefSeq" id="WP_088594366.1">
    <property type="nucleotide sequence ID" value="NZ_CP022022.1"/>
</dbReference>
<evidence type="ECO:0000313" key="2">
    <source>
        <dbReference type="EMBL" id="ASF43361.1"/>
    </source>
</evidence>
<evidence type="ECO:0000256" key="1">
    <source>
        <dbReference type="SAM" id="SignalP"/>
    </source>
</evidence>
<protein>
    <recommendedName>
        <fullName evidence="4">DUF490 domain-containing protein</fullName>
    </recommendedName>
</protein>
<name>A0A1Z4BPY4_9FLAO</name>
<sequence length="1539" mass="171723">MRNIFLSIPFVFLTLWSSSLLGQNTDNNELTPEYAAQQMQKIERKELWVDNLSLQNITSLPIGIKTRKRGENAADNATYSIGIIKATLHSDYTELQVFAKVDIPQKGDDGRPISLFFGANNIKLSHSGGIIGDAKLALLGDIDIPIHKDAWQLTLYGGFNKQTGQTEDLTYAVIDCDGFKEFRLSGAVEFSRELILPLENGVVNEAQQTVPITLSNGRIVEAPNRVRGDFSITASAWNDLIMNVSLSPFVLAKKQNGRDYDGNFQFLVSKAVLDVSDIKNDPSVVFPNMYNTKGLLFPAQESWKGVYVENFSIGLPSEFKTKSTAESGKRIEFSAKGLLIDKFGVSGVFSAENIFPLKEGITDKNNAWAYSLEHIEVQIETGEFVKANFNGKILLPITNASKNKNIEQLGLQYDGLISEERYSLNVTTTDEIQFDLWQAKASLYKNSSIELKVENNRFLPKAVLHGNINFAANKTAEKETQENQEESKTVDFKGITFENLRLQTVSPMISVGNMSYKNEVSFSNFPVSIKSVEVRTLDNRADVYFDVALNLMDKSELSARANIGILGELTSENHTYNYKFKGLDLSAIAIKGSFCGFSMDGRLDLLENHPIYGNGFNADLKVEIKGACKVKAKAIFGKREFRYWYFDASAKISTGYFINGFGGGAYYNMKRNALADPAEFSPSGLTYEPYQEGGLGLKALVSFAIGSDKAFSGEAAFEMLFNKNGGLDFAAIYGKGNVLADIPGIENIQNLVSKVSGSLENKASFLGLESNNDKRTGFEKRFLPLAEKAIPTTPDNKATIQFKTAIQFDIVNQTTHGTLDVYINAGFISGVGEGGRAGWAVFHKDPNDWYLHIGTPDDRVGIKMGVAGVSLKTTSYLMAGTKLPASPPPPPNVASFLGVQAQELNYMRDENALANAGGFAFGSDLSIDTGDLSFLIFYANFKAGVGFDIMLKNYGEASCRNTGKQVGIDGWYANGQSYAFLQGELGVRVKLLFINMRIPIISSSVAVLMQAKLPNPVWLRGYVGGEMNVLGGLIKGKFNFKVTIGEQCDFGAAGGAFEGMKLIADVSPKNNSNDVDVFAVPQATFSMKVNEPFEIPEDNGKSTYRVVLEKFNVLDDKNQEVKGRLEWSHLKDRANFIPEDILAPQKKFKVQVEVSFQKQEGGIFRPITQNGQVAKEFEERTFTTGTAPNYIPLQNIEYAYPVVSQKFFLKDEFEQGYVKLIQGQDYLFEGNQWENGVKIIDNQTHKAQEVAFIYNKDANEITFAMPKLQTKSVYKVSFFSKPVKTNTKNEKRKVTENVKRTQEEGNDYEVLQKQAQSLSKEGEIERLTYDFSTSKYKTFNEKIKAIKVSHYNFVIRRSNAISLANTLQKSEPFEVVDLVGNEYSKKKPLIAVEATLQDAYFKQYINPTLYSQLPIAGKYQLRRDTKEWGQIPSKAISIDNKYLTNVQNEIFSQEVENYFPYQYDLALAYKMDFVDIFRQITNDLSKGIISFSSPAHQFLKNTSFIPMRKGDYYIKLIYTLPGDKKSSEALQMYKNPIDD</sequence>
<evidence type="ECO:0000313" key="3">
    <source>
        <dbReference type="Proteomes" id="UP000197007"/>
    </source>
</evidence>